<organism evidence="2 3">
    <name type="scientific">Pendulispora rubella</name>
    <dbReference type="NCBI Taxonomy" id="2741070"/>
    <lineage>
        <taxon>Bacteria</taxon>
        <taxon>Pseudomonadati</taxon>
        <taxon>Myxococcota</taxon>
        <taxon>Myxococcia</taxon>
        <taxon>Myxococcales</taxon>
        <taxon>Sorangiineae</taxon>
        <taxon>Pendulisporaceae</taxon>
        <taxon>Pendulispora</taxon>
    </lineage>
</organism>
<sequence length="224" mass="24582">MSETMRAHLRELVRDWVEGWALSRDVSAPLEVPEGFFIHVGRPGHMVRYVLPEHDPAMLRALVQRATSPGTWLKICASRDEIELPDSWAISEPEFLMAVALHSAPPPEVPIPYEIEIETHAHITDARLRATDGSVAASGRIVVHGASAVVDQVVTDPAHRRRGLGSFVMKQLCARAADRGASRGALVATSEGLELYRSLGWTLESPMTVAILRPDTHAVPTFSF</sequence>
<evidence type="ECO:0000313" key="2">
    <source>
        <dbReference type="EMBL" id="WXB04743.1"/>
    </source>
</evidence>
<dbReference type="InterPro" id="IPR000182">
    <property type="entry name" value="GNAT_dom"/>
</dbReference>
<dbReference type="Gene3D" id="3.40.630.30">
    <property type="match status" value="1"/>
</dbReference>
<keyword evidence="3" id="KW-1185">Reference proteome</keyword>
<proteinExistence type="predicted"/>
<dbReference type="Proteomes" id="UP001374803">
    <property type="component" value="Chromosome"/>
</dbReference>
<dbReference type="RefSeq" id="WP_394834388.1">
    <property type="nucleotide sequence ID" value="NZ_CP089929.1"/>
</dbReference>
<gene>
    <name evidence="2" type="ORF">LVJ94_48600</name>
</gene>
<dbReference type="Pfam" id="PF00583">
    <property type="entry name" value="Acetyltransf_1"/>
    <property type="match status" value="1"/>
</dbReference>
<name>A0ABZ2L1M1_9BACT</name>
<dbReference type="EMBL" id="CP089983">
    <property type="protein sequence ID" value="WXB04743.1"/>
    <property type="molecule type" value="Genomic_DNA"/>
</dbReference>
<dbReference type="CDD" id="cd04301">
    <property type="entry name" value="NAT_SF"/>
    <property type="match status" value="1"/>
</dbReference>
<evidence type="ECO:0000259" key="1">
    <source>
        <dbReference type="PROSITE" id="PS51186"/>
    </source>
</evidence>
<feature type="domain" description="N-acetyltransferase" evidence="1">
    <location>
        <begin position="85"/>
        <end position="224"/>
    </location>
</feature>
<dbReference type="PROSITE" id="PS51186">
    <property type="entry name" value="GNAT"/>
    <property type="match status" value="1"/>
</dbReference>
<dbReference type="SUPFAM" id="SSF55729">
    <property type="entry name" value="Acyl-CoA N-acyltransferases (Nat)"/>
    <property type="match status" value="1"/>
</dbReference>
<dbReference type="InterPro" id="IPR016181">
    <property type="entry name" value="Acyl_CoA_acyltransferase"/>
</dbReference>
<accession>A0ABZ2L1M1</accession>
<reference evidence="2" key="1">
    <citation type="submission" date="2021-12" db="EMBL/GenBank/DDBJ databases">
        <title>Discovery of the Pendulisporaceae a myxobacterial family with distinct sporulation behavior and unique specialized metabolism.</title>
        <authorList>
            <person name="Garcia R."/>
            <person name="Popoff A."/>
            <person name="Bader C.D."/>
            <person name="Loehr J."/>
            <person name="Walesch S."/>
            <person name="Walt C."/>
            <person name="Boldt J."/>
            <person name="Bunk B."/>
            <person name="Haeckl F.J.F.P.J."/>
            <person name="Gunesch A.P."/>
            <person name="Birkelbach J."/>
            <person name="Nuebel U."/>
            <person name="Pietschmann T."/>
            <person name="Bach T."/>
            <person name="Mueller R."/>
        </authorList>
    </citation>
    <scope>NUCLEOTIDE SEQUENCE</scope>
    <source>
        <strain evidence="2">MSr11367</strain>
    </source>
</reference>
<evidence type="ECO:0000313" key="3">
    <source>
        <dbReference type="Proteomes" id="UP001374803"/>
    </source>
</evidence>
<protein>
    <submittedName>
        <fullName evidence="2">GNAT family N-acetyltransferase</fullName>
    </submittedName>
</protein>